<dbReference type="GO" id="GO:0000156">
    <property type="term" value="F:phosphorelay response regulator activity"/>
    <property type="evidence" value="ECO:0007669"/>
    <property type="project" value="InterPro"/>
</dbReference>
<dbReference type="SMART" id="SM00850">
    <property type="entry name" value="LytTR"/>
    <property type="match status" value="1"/>
</dbReference>
<dbReference type="EMBL" id="WWCJ01000024">
    <property type="protein sequence ID" value="MYN05073.1"/>
    <property type="molecule type" value="Genomic_DNA"/>
</dbReference>
<dbReference type="AlphaFoldDB" id="A0A6N9HPD0"/>
<dbReference type="Proteomes" id="UP000448575">
    <property type="component" value="Unassembled WGS sequence"/>
</dbReference>
<dbReference type="Gene3D" id="2.40.50.1020">
    <property type="entry name" value="LytTr DNA-binding domain"/>
    <property type="match status" value="1"/>
</dbReference>
<dbReference type="InterPro" id="IPR007492">
    <property type="entry name" value="LytTR_DNA-bd_dom"/>
</dbReference>
<dbReference type="PROSITE" id="PS50930">
    <property type="entry name" value="HTH_LYTTR"/>
    <property type="match status" value="1"/>
</dbReference>
<proteinExistence type="predicted"/>
<organism evidence="4 5">
    <name type="scientific">Pseudoduganella guangdongensis</name>
    <dbReference type="NCBI Taxonomy" id="2692179"/>
    <lineage>
        <taxon>Bacteria</taxon>
        <taxon>Pseudomonadati</taxon>
        <taxon>Pseudomonadota</taxon>
        <taxon>Betaproteobacteria</taxon>
        <taxon>Burkholderiales</taxon>
        <taxon>Oxalobacteraceae</taxon>
        <taxon>Telluria group</taxon>
        <taxon>Pseudoduganella</taxon>
    </lineage>
</organism>
<comment type="caution">
    <text evidence="1">Lacks conserved residue(s) required for the propagation of feature annotation.</text>
</comment>
<evidence type="ECO:0000259" key="3">
    <source>
        <dbReference type="PROSITE" id="PS50930"/>
    </source>
</evidence>
<feature type="domain" description="Response regulatory" evidence="2">
    <location>
        <begin position="3"/>
        <end position="110"/>
    </location>
</feature>
<keyword evidence="5" id="KW-1185">Reference proteome</keyword>
<evidence type="ECO:0000313" key="4">
    <source>
        <dbReference type="EMBL" id="MYN05073.1"/>
    </source>
</evidence>
<sequence length="222" mass="24595">MMRVLLVDDERLARQELRRLLAVHPDVEIVGEADSIAGALSQAALLTPDLALVNVQLPDGSGYDLHEALPDATEDAPELVFTTGHGPGLPDTLLKPIDTERLAAALQRVAVRRGMGGGRQQRKLLLRDGERCWLVRQDDVRLFEAEGRHTRAYLPGAAPLIQRPLREIEARLDPLRFMRASPRHIVNLADVRRISQSGDGALQLDVAGIPVRMYAHIDQIIR</sequence>
<protein>
    <submittedName>
        <fullName evidence="4">Response regulator</fullName>
    </submittedName>
</protein>
<dbReference type="Gene3D" id="3.40.50.2300">
    <property type="match status" value="1"/>
</dbReference>
<gene>
    <name evidence="4" type="ORF">GTP41_23540</name>
</gene>
<dbReference type="PANTHER" id="PTHR37299">
    <property type="entry name" value="TRANSCRIPTIONAL REGULATOR-RELATED"/>
    <property type="match status" value="1"/>
</dbReference>
<reference evidence="4 5" key="1">
    <citation type="submission" date="2019-12" db="EMBL/GenBank/DDBJ databases">
        <title>Novel species isolated from a subtropical stream in China.</title>
        <authorList>
            <person name="Lu H."/>
        </authorList>
    </citation>
    <scope>NUCLEOTIDE SEQUENCE [LARGE SCALE GENOMIC DNA]</scope>
    <source>
        <strain evidence="4 5">DS3</strain>
    </source>
</reference>
<dbReference type="SMART" id="SM00448">
    <property type="entry name" value="REC"/>
    <property type="match status" value="1"/>
</dbReference>
<dbReference type="PROSITE" id="PS50110">
    <property type="entry name" value="RESPONSE_REGULATORY"/>
    <property type="match status" value="1"/>
</dbReference>
<dbReference type="PANTHER" id="PTHR37299:SF1">
    <property type="entry name" value="STAGE 0 SPORULATION PROTEIN A HOMOLOG"/>
    <property type="match status" value="1"/>
</dbReference>
<dbReference type="GO" id="GO:0003677">
    <property type="term" value="F:DNA binding"/>
    <property type="evidence" value="ECO:0007669"/>
    <property type="project" value="InterPro"/>
</dbReference>
<dbReference type="SUPFAM" id="SSF52172">
    <property type="entry name" value="CheY-like"/>
    <property type="match status" value="1"/>
</dbReference>
<accession>A0A6N9HPD0</accession>
<feature type="domain" description="HTH LytTR-type" evidence="3">
    <location>
        <begin position="124"/>
        <end position="204"/>
    </location>
</feature>
<dbReference type="InterPro" id="IPR046947">
    <property type="entry name" value="LytR-like"/>
</dbReference>
<dbReference type="RefSeq" id="WP_161028021.1">
    <property type="nucleotide sequence ID" value="NZ_WWCJ01000024.1"/>
</dbReference>
<comment type="caution">
    <text evidence="4">The sequence shown here is derived from an EMBL/GenBank/DDBJ whole genome shotgun (WGS) entry which is preliminary data.</text>
</comment>
<dbReference type="Pfam" id="PF04397">
    <property type="entry name" value="LytTR"/>
    <property type="match status" value="1"/>
</dbReference>
<dbReference type="InterPro" id="IPR011006">
    <property type="entry name" value="CheY-like_superfamily"/>
</dbReference>
<evidence type="ECO:0000256" key="1">
    <source>
        <dbReference type="PROSITE-ProRule" id="PRU00169"/>
    </source>
</evidence>
<dbReference type="Pfam" id="PF00072">
    <property type="entry name" value="Response_reg"/>
    <property type="match status" value="1"/>
</dbReference>
<evidence type="ECO:0000313" key="5">
    <source>
        <dbReference type="Proteomes" id="UP000448575"/>
    </source>
</evidence>
<name>A0A6N9HPD0_9BURK</name>
<evidence type="ECO:0000259" key="2">
    <source>
        <dbReference type="PROSITE" id="PS50110"/>
    </source>
</evidence>
<dbReference type="InterPro" id="IPR001789">
    <property type="entry name" value="Sig_transdc_resp-reg_receiver"/>
</dbReference>